<feature type="domain" description="PucR C-terminal helix-turn-helix" evidence="2">
    <location>
        <begin position="450"/>
        <end position="506"/>
    </location>
</feature>
<reference evidence="3 4" key="1">
    <citation type="submission" date="2021-01" db="EMBL/GenBank/DDBJ databases">
        <title>WGS of actinomycetes isolated from Thailand.</title>
        <authorList>
            <person name="Thawai C."/>
        </authorList>
    </citation>
    <scope>NUCLEOTIDE SEQUENCE [LARGE SCALE GENOMIC DNA]</scope>
    <source>
        <strain evidence="3 4">CH5-8</strain>
    </source>
</reference>
<name>A0ABS1NZC6_9ACTN</name>
<dbReference type="Pfam" id="PF13556">
    <property type="entry name" value="HTH_30"/>
    <property type="match status" value="1"/>
</dbReference>
<dbReference type="Proteomes" id="UP000621386">
    <property type="component" value="Unassembled WGS sequence"/>
</dbReference>
<dbReference type="InterPro" id="IPR042070">
    <property type="entry name" value="PucR_C-HTH_sf"/>
</dbReference>
<dbReference type="Gene3D" id="1.10.10.2840">
    <property type="entry name" value="PucR C-terminal helix-turn-helix domain"/>
    <property type="match status" value="1"/>
</dbReference>
<gene>
    <name evidence="3" type="ORF">JK361_12135</name>
</gene>
<dbReference type="RefSeq" id="WP_201815820.1">
    <property type="nucleotide sequence ID" value="NZ_JAERRH010000003.1"/>
</dbReference>
<dbReference type="InterPro" id="IPR025736">
    <property type="entry name" value="PucR_C-HTH_dom"/>
</dbReference>
<comment type="caution">
    <text evidence="3">The sequence shown here is derived from an EMBL/GenBank/DDBJ whole genome shotgun (WGS) entry which is preliminary data.</text>
</comment>
<organism evidence="3 4">
    <name type="scientific">Streptomyces musisoli</name>
    <dbReference type="NCBI Taxonomy" id="2802280"/>
    <lineage>
        <taxon>Bacteria</taxon>
        <taxon>Bacillati</taxon>
        <taxon>Actinomycetota</taxon>
        <taxon>Actinomycetes</taxon>
        <taxon>Kitasatosporales</taxon>
        <taxon>Streptomycetaceae</taxon>
        <taxon>Streptomyces</taxon>
    </lineage>
</organism>
<sequence>MDACTLGDLLDVVGGPALRLHTAPAGLGIPVTEAVLHDGRVPLARLPGALLLAVGVRAADAGPLLAAAADAGLSGVVVRGADGPVAAAQAHGVALLSVAEDAAWHRVHLLLASAVAAEPAAPADTGLGDLFALADAIATATGGATTVEDPRQRVLAYSTVPGQPVDEDRRQGILGRQVPAGAQNTEQYRRLFSAGRPLRLPALSDADLPRLAMPVRAGGETLGSVWVVDDGSLAPDAEDTLVQGASTAALLLLRARAARELARHRSGDLLRRLLDGTAADPATAAARLGVDGPSRVAAFVLDSAASVPDAERTALRLLDVVRLQCEARYGRQACVLLDGVVYAVLPGPGERHRRLAEDIVARAGRALRVPVRAALGELVPGGDGLTDSRADADLVLRVLDADLPVAAVDEVRARVTLLRLAEVMAGRRELSAGGWRRVLAYDAGHGTEYARTLVCWFDAGCDMAGAASLLGVHPNTCRYRLRQLQQHTGVNLTDPDERLTLWLHLRTLAGLGPGPQVRRSSPPAPVDPAGPGSGSQARRPSPATPTGTLPT</sequence>
<feature type="compositionally biased region" description="Polar residues" evidence="1">
    <location>
        <begin position="534"/>
        <end position="551"/>
    </location>
</feature>
<dbReference type="PANTHER" id="PTHR33744">
    <property type="entry name" value="CARBOHYDRATE DIACID REGULATOR"/>
    <property type="match status" value="1"/>
</dbReference>
<feature type="region of interest" description="Disordered" evidence="1">
    <location>
        <begin position="512"/>
        <end position="551"/>
    </location>
</feature>
<dbReference type="PANTHER" id="PTHR33744:SF17">
    <property type="entry name" value="CONSERVED PROTEIN"/>
    <property type="match status" value="1"/>
</dbReference>
<evidence type="ECO:0000313" key="3">
    <source>
        <dbReference type="EMBL" id="MBL1105329.1"/>
    </source>
</evidence>
<evidence type="ECO:0000313" key="4">
    <source>
        <dbReference type="Proteomes" id="UP000621386"/>
    </source>
</evidence>
<evidence type="ECO:0000259" key="2">
    <source>
        <dbReference type="Pfam" id="PF13556"/>
    </source>
</evidence>
<accession>A0ABS1NZC6</accession>
<keyword evidence="4" id="KW-1185">Reference proteome</keyword>
<dbReference type="InterPro" id="IPR051448">
    <property type="entry name" value="CdaR-like_regulators"/>
</dbReference>
<evidence type="ECO:0000256" key="1">
    <source>
        <dbReference type="SAM" id="MobiDB-lite"/>
    </source>
</evidence>
<protein>
    <submittedName>
        <fullName evidence="3">Helix-turn-helix domain-containing protein</fullName>
    </submittedName>
</protein>
<proteinExistence type="predicted"/>
<dbReference type="EMBL" id="JAERRH010000003">
    <property type="protein sequence ID" value="MBL1105329.1"/>
    <property type="molecule type" value="Genomic_DNA"/>
</dbReference>